<evidence type="ECO:0000256" key="6">
    <source>
        <dbReference type="ARBA" id="ARBA00022723"/>
    </source>
</evidence>
<evidence type="ECO:0000256" key="8">
    <source>
        <dbReference type="ARBA" id="ARBA00022840"/>
    </source>
</evidence>
<sequence length="153" mass="16996">MVFPASIESGSVSDTENAGKMLGEYLLSAGENDAFIALYGDLGAGKTAFVRGLAEVLTPGAPVCSPTYTVVNEYRGKSGRRLCHFDMYRIADDDDLYSIGFYDYSGCIMAAEWCEKIPFALPDDYFRVTIRKTGENDRKITIERIRGTLRETF</sequence>
<dbReference type="EMBL" id="JALEMU010000012">
    <property type="protein sequence ID" value="MCI5754754.1"/>
    <property type="molecule type" value="Genomic_DNA"/>
</dbReference>
<keyword evidence="9" id="KW-0460">Magnesium</keyword>
<gene>
    <name evidence="12" type="primary">tsaE</name>
    <name evidence="11" type="ORF">BN580_02035</name>
    <name evidence="12" type="ORF">MR241_00485</name>
</gene>
<keyword evidence="7" id="KW-0547">Nucleotide-binding</keyword>
<dbReference type="EMBL" id="CBFW010000340">
    <property type="protein sequence ID" value="CDC76067.1"/>
    <property type="molecule type" value="Genomic_DNA"/>
</dbReference>
<name>R6UZV4_9BACT</name>
<evidence type="ECO:0000313" key="13">
    <source>
        <dbReference type="Proteomes" id="UP000017938"/>
    </source>
</evidence>
<dbReference type="InterPro" id="IPR027417">
    <property type="entry name" value="P-loop_NTPase"/>
</dbReference>
<dbReference type="STRING" id="1263015.BN580_02035"/>
<keyword evidence="6" id="KW-0479">Metal-binding</keyword>
<proteinExistence type="inferred from homology"/>
<dbReference type="NCBIfam" id="TIGR00150">
    <property type="entry name" value="T6A_YjeE"/>
    <property type="match status" value="1"/>
</dbReference>
<evidence type="ECO:0000256" key="10">
    <source>
        <dbReference type="ARBA" id="ARBA00032441"/>
    </source>
</evidence>
<keyword evidence="8" id="KW-0067">ATP-binding</keyword>
<evidence type="ECO:0000256" key="7">
    <source>
        <dbReference type="ARBA" id="ARBA00022741"/>
    </source>
</evidence>
<dbReference type="GO" id="GO:0016787">
    <property type="term" value="F:hydrolase activity"/>
    <property type="evidence" value="ECO:0007669"/>
    <property type="project" value="UniProtKB-KW"/>
</dbReference>
<evidence type="ECO:0000256" key="9">
    <source>
        <dbReference type="ARBA" id="ARBA00022842"/>
    </source>
</evidence>
<dbReference type="AlphaFoldDB" id="R6UZV4"/>
<dbReference type="Proteomes" id="UP000017938">
    <property type="component" value="Unassembled WGS sequence"/>
</dbReference>
<evidence type="ECO:0000256" key="2">
    <source>
        <dbReference type="ARBA" id="ARBA00007599"/>
    </source>
</evidence>
<accession>R6UZV4</accession>
<dbReference type="GO" id="GO:0002949">
    <property type="term" value="P:tRNA threonylcarbamoyladenosine modification"/>
    <property type="evidence" value="ECO:0007669"/>
    <property type="project" value="InterPro"/>
</dbReference>
<dbReference type="Pfam" id="PF02367">
    <property type="entry name" value="TsaE"/>
    <property type="match status" value="1"/>
</dbReference>
<keyword evidence="11" id="KW-0378">Hydrolase</keyword>
<keyword evidence="5" id="KW-0819">tRNA processing</keyword>
<organism evidence="11 13">
    <name type="scientific">Candidatus Colimorpha enterica</name>
    <dbReference type="NCBI Taxonomy" id="3083063"/>
    <lineage>
        <taxon>Bacteria</taxon>
        <taxon>Pseudomonadati</taxon>
        <taxon>Bacteroidota</taxon>
        <taxon>Bacteroidia</taxon>
        <taxon>Bacteroidales</taxon>
        <taxon>Candidatus Colimorpha</taxon>
    </lineage>
</organism>
<evidence type="ECO:0000256" key="1">
    <source>
        <dbReference type="ARBA" id="ARBA00004496"/>
    </source>
</evidence>
<comment type="subcellular location">
    <subcellularLocation>
        <location evidence="1">Cytoplasm</location>
    </subcellularLocation>
</comment>
<evidence type="ECO:0000313" key="12">
    <source>
        <dbReference type="EMBL" id="MCI5754754.1"/>
    </source>
</evidence>
<dbReference type="Gene3D" id="3.40.50.300">
    <property type="entry name" value="P-loop containing nucleotide triphosphate hydrolases"/>
    <property type="match status" value="1"/>
</dbReference>
<dbReference type="PANTHER" id="PTHR33540">
    <property type="entry name" value="TRNA THREONYLCARBAMOYLADENOSINE BIOSYNTHESIS PROTEIN TSAE"/>
    <property type="match status" value="1"/>
</dbReference>
<reference evidence="11" key="1">
    <citation type="submission" date="2012-11" db="EMBL/GenBank/DDBJ databases">
        <title>Dependencies among metagenomic species, viruses, plasmids and units of genetic variation.</title>
        <authorList>
            <person name="Nielsen H.B."/>
            <person name="Almeida M."/>
            <person name="Juncker A.S."/>
            <person name="Rasmussen S."/>
            <person name="Li J."/>
            <person name="Sunagawa S."/>
            <person name="Plichta D."/>
            <person name="Gautier L."/>
            <person name="Le Chatelier E."/>
            <person name="Peletier E."/>
            <person name="Bonde I."/>
            <person name="Nielsen T."/>
            <person name="Manichanh C."/>
            <person name="Arumugam M."/>
            <person name="Batto J."/>
            <person name="Santos M.B.Q.D."/>
            <person name="Blom N."/>
            <person name="Borruel N."/>
            <person name="Burgdorf K.S."/>
            <person name="Boumezbeur F."/>
            <person name="Casellas F."/>
            <person name="Dore J."/>
            <person name="Guarner F."/>
            <person name="Hansen T."/>
            <person name="Hildebrand F."/>
            <person name="Kaas R.S."/>
            <person name="Kennedy S."/>
            <person name="Kristiansen K."/>
            <person name="Kultima J.R."/>
            <person name="Leonard P."/>
            <person name="Levenez F."/>
            <person name="Lund O."/>
            <person name="Moumen B."/>
            <person name="Le Paslier D."/>
            <person name="Pons N."/>
            <person name="Pedersen O."/>
            <person name="Prifti E."/>
            <person name="Qin J."/>
            <person name="Raes J."/>
            <person name="Tap J."/>
            <person name="Tims S."/>
            <person name="Ussery D.W."/>
            <person name="Yamada T."/>
            <person name="MetaHit consortium"/>
            <person name="Renault P."/>
            <person name="Sicheritz-Ponten T."/>
            <person name="Bork P."/>
            <person name="Wang J."/>
            <person name="Brunak S."/>
            <person name="Ehrlich S.D."/>
        </authorList>
    </citation>
    <scope>NUCLEOTIDE SEQUENCE [LARGE SCALE GENOMIC DNA]</scope>
</reference>
<dbReference type="GO" id="GO:0005524">
    <property type="term" value="F:ATP binding"/>
    <property type="evidence" value="ECO:0007669"/>
    <property type="project" value="UniProtKB-KW"/>
</dbReference>
<dbReference type="Proteomes" id="UP001139365">
    <property type="component" value="Unassembled WGS sequence"/>
</dbReference>
<comment type="similarity">
    <text evidence="2">Belongs to the TsaE family.</text>
</comment>
<evidence type="ECO:0000256" key="3">
    <source>
        <dbReference type="ARBA" id="ARBA00019010"/>
    </source>
</evidence>
<protein>
    <recommendedName>
        <fullName evidence="3">tRNA threonylcarbamoyladenosine biosynthesis protein TsaE</fullName>
    </recommendedName>
    <alternativeName>
        <fullName evidence="10">t(6)A37 threonylcarbamoyladenosine biosynthesis protein TsaE</fullName>
    </alternativeName>
</protein>
<dbReference type="GO" id="GO:0005737">
    <property type="term" value="C:cytoplasm"/>
    <property type="evidence" value="ECO:0007669"/>
    <property type="project" value="UniProtKB-SubCell"/>
</dbReference>
<dbReference type="InterPro" id="IPR003442">
    <property type="entry name" value="T6A_TsaE"/>
</dbReference>
<dbReference type="GO" id="GO:0046872">
    <property type="term" value="F:metal ion binding"/>
    <property type="evidence" value="ECO:0007669"/>
    <property type="project" value="UniProtKB-KW"/>
</dbReference>
<comment type="caution">
    <text evidence="11">The sequence shown here is derived from an EMBL/GenBank/DDBJ whole genome shotgun (WGS) entry which is preliminary data.</text>
</comment>
<evidence type="ECO:0000313" key="11">
    <source>
        <dbReference type="EMBL" id="CDC76067.1"/>
    </source>
</evidence>
<keyword evidence="4" id="KW-0963">Cytoplasm</keyword>
<evidence type="ECO:0000256" key="5">
    <source>
        <dbReference type="ARBA" id="ARBA00022694"/>
    </source>
</evidence>
<evidence type="ECO:0000256" key="4">
    <source>
        <dbReference type="ARBA" id="ARBA00022490"/>
    </source>
</evidence>
<reference evidence="12 14" key="2">
    <citation type="submission" date="2022-03" db="EMBL/GenBank/DDBJ databases">
        <title>Metagenome-assembled genomes from swine fecal metagenomes.</title>
        <authorList>
            <person name="Holman D.B."/>
            <person name="Kommadath A."/>
        </authorList>
    </citation>
    <scope>NUCLEOTIDE SEQUENCE [LARGE SCALE GENOMIC DNA]</scope>
    <source>
        <strain evidence="12">SUG147</strain>
    </source>
</reference>
<dbReference type="PANTHER" id="PTHR33540:SF2">
    <property type="entry name" value="TRNA THREONYLCARBAMOYLADENOSINE BIOSYNTHESIS PROTEIN TSAE"/>
    <property type="match status" value="1"/>
</dbReference>
<evidence type="ECO:0000313" key="14">
    <source>
        <dbReference type="Proteomes" id="UP001139365"/>
    </source>
</evidence>
<dbReference type="SUPFAM" id="SSF52540">
    <property type="entry name" value="P-loop containing nucleoside triphosphate hydrolases"/>
    <property type="match status" value="1"/>
</dbReference>